<feature type="domain" description="C-type lectin" evidence="2">
    <location>
        <begin position="58"/>
        <end position="166"/>
    </location>
</feature>
<dbReference type="PANTHER" id="PTHR45784">
    <property type="entry name" value="C-TYPE LECTIN DOMAIN FAMILY 20 MEMBER A-RELATED"/>
    <property type="match status" value="1"/>
</dbReference>
<dbReference type="AlphaFoldDB" id="A0A4W4ER81"/>
<evidence type="ECO:0000313" key="4">
    <source>
        <dbReference type="Proteomes" id="UP000314983"/>
    </source>
</evidence>
<evidence type="ECO:0000313" key="3">
    <source>
        <dbReference type="Ensembl" id="ENSEEEP00000014678.2"/>
    </source>
</evidence>
<dbReference type="InterPro" id="IPR016187">
    <property type="entry name" value="CTDL_fold"/>
</dbReference>
<keyword evidence="4" id="KW-1185">Reference proteome</keyword>
<dbReference type="Gene3D" id="3.10.100.10">
    <property type="entry name" value="Mannose-Binding Protein A, subunit A"/>
    <property type="match status" value="1"/>
</dbReference>
<proteinExistence type="predicted"/>
<reference evidence="4" key="2">
    <citation type="journal article" date="2017" name="Sci. Adv.">
        <title>A tail of two voltages: Proteomic comparison of the three electric organs of the electric eel.</title>
        <authorList>
            <person name="Traeger L.L."/>
            <person name="Sabat G."/>
            <person name="Barrett-Wilt G.A."/>
            <person name="Wells G.B."/>
            <person name="Sussman M.R."/>
        </authorList>
    </citation>
    <scope>NUCLEOTIDE SEQUENCE [LARGE SCALE GENOMIC DNA]</scope>
</reference>
<dbReference type="Proteomes" id="UP000314983">
    <property type="component" value="Chromosome 9"/>
</dbReference>
<evidence type="ECO:0000256" key="1">
    <source>
        <dbReference type="SAM" id="MobiDB-lite"/>
    </source>
</evidence>
<evidence type="ECO:0000259" key="2">
    <source>
        <dbReference type="PROSITE" id="PS50041"/>
    </source>
</evidence>
<reference evidence="3" key="5">
    <citation type="submission" date="2025-09" db="UniProtKB">
        <authorList>
            <consortium name="Ensembl"/>
        </authorList>
    </citation>
    <scope>IDENTIFICATION</scope>
</reference>
<reference evidence="3" key="3">
    <citation type="submission" date="2020-05" db="EMBL/GenBank/DDBJ databases">
        <title>Electrophorus electricus (electric eel) genome, fEleEle1, primary haplotype.</title>
        <authorList>
            <person name="Myers G."/>
            <person name="Meyer A."/>
            <person name="Fedrigo O."/>
            <person name="Formenti G."/>
            <person name="Rhie A."/>
            <person name="Tracey A."/>
            <person name="Sims Y."/>
            <person name="Jarvis E.D."/>
        </authorList>
    </citation>
    <scope>NUCLEOTIDE SEQUENCE [LARGE SCALE GENOMIC DNA]</scope>
</reference>
<name>A0A4W4ER81_ELEEL</name>
<dbReference type="InterPro" id="IPR016186">
    <property type="entry name" value="C-type_lectin-like/link_sf"/>
</dbReference>
<sequence length="166" mass="19113">MAHRSRASKLPRVTRREASLTSSEVTPSPKAHSPRAHVPTCEPQGVTCILQTGLPYQYHFVTLKKNWTEAQGYCQEKYTDLATITNSQDLSSLMNATVVNSSDMAWIGLYHDINSWRWSLSDEHFYGTGEMEYRNWENTQPNNNWGQETCTMMRSSRIWNDLNCEC</sequence>
<dbReference type="Ensembl" id="ENSEEET00000014853.2">
    <property type="protein sequence ID" value="ENSEEEP00000014678.2"/>
    <property type="gene ID" value="ENSEEEG00000007298.2"/>
</dbReference>
<feature type="region of interest" description="Disordered" evidence="1">
    <location>
        <begin position="1"/>
        <end position="38"/>
    </location>
</feature>
<accession>A0A4W4ER81</accession>
<dbReference type="GeneTree" id="ENSGT01150000287229"/>
<gene>
    <name evidence="3" type="primary">RS1</name>
</gene>
<feature type="compositionally biased region" description="Basic residues" evidence="1">
    <location>
        <begin position="1"/>
        <end position="13"/>
    </location>
</feature>
<dbReference type="InterPro" id="IPR001304">
    <property type="entry name" value="C-type_lectin-like"/>
</dbReference>
<reference evidence="4" key="1">
    <citation type="journal article" date="2014" name="Science">
        <title>Nonhuman genetics. Genomic basis for the convergent evolution of electric organs.</title>
        <authorList>
            <person name="Gallant J.R."/>
            <person name="Traeger L.L."/>
            <person name="Volkening J.D."/>
            <person name="Moffett H."/>
            <person name="Chen P.H."/>
            <person name="Novina C.D."/>
            <person name="Phillips G.N.Jr."/>
            <person name="Anand R."/>
            <person name="Wells G.B."/>
            <person name="Pinch M."/>
            <person name="Guth R."/>
            <person name="Unguez G.A."/>
            <person name="Albert J.S."/>
            <person name="Zakon H.H."/>
            <person name="Samanta M.P."/>
            <person name="Sussman M.R."/>
        </authorList>
    </citation>
    <scope>NUCLEOTIDE SEQUENCE [LARGE SCALE GENOMIC DNA]</scope>
</reference>
<organism evidence="3 4">
    <name type="scientific">Electrophorus electricus</name>
    <name type="common">Electric eel</name>
    <name type="synonym">Gymnotus electricus</name>
    <dbReference type="NCBI Taxonomy" id="8005"/>
    <lineage>
        <taxon>Eukaryota</taxon>
        <taxon>Metazoa</taxon>
        <taxon>Chordata</taxon>
        <taxon>Craniata</taxon>
        <taxon>Vertebrata</taxon>
        <taxon>Euteleostomi</taxon>
        <taxon>Actinopterygii</taxon>
        <taxon>Neopterygii</taxon>
        <taxon>Teleostei</taxon>
        <taxon>Ostariophysi</taxon>
        <taxon>Gymnotiformes</taxon>
        <taxon>Gymnotoidei</taxon>
        <taxon>Gymnotidae</taxon>
        <taxon>Electrophorus</taxon>
    </lineage>
</organism>
<dbReference type="PROSITE" id="PS50041">
    <property type="entry name" value="C_TYPE_LECTIN_2"/>
    <property type="match status" value="1"/>
</dbReference>
<protein>
    <recommendedName>
        <fullName evidence="2">C-type lectin domain-containing protein</fullName>
    </recommendedName>
</protein>
<dbReference type="SUPFAM" id="SSF56436">
    <property type="entry name" value="C-type lectin-like"/>
    <property type="match status" value="1"/>
</dbReference>
<dbReference type="SMART" id="SM00034">
    <property type="entry name" value="CLECT"/>
    <property type="match status" value="1"/>
</dbReference>
<dbReference type="PANTHER" id="PTHR45784:SF3">
    <property type="entry name" value="C-TYPE LECTIN DOMAIN FAMILY 4 MEMBER K-LIKE-RELATED"/>
    <property type="match status" value="1"/>
</dbReference>
<dbReference type="Pfam" id="PF00059">
    <property type="entry name" value="Lectin_C"/>
    <property type="match status" value="1"/>
</dbReference>
<reference evidence="3" key="4">
    <citation type="submission" date="2025-08" db="UniProtKB">
        <authorList>
            <consortium name="Ensembl"/>
        </authorList>
    </citation>
    <scope>IDENTIFICATION</scope>
</reference>